<dbReference type="EMBL" id="CAXAMN010021762">
    <property type="protein sequence ID" value="CAK9063140.1"/>
    <property type="molecule type" value="Genomic_DNA"/>
</dbReference>
<name>A0ABP0NL33_9DINO</name>
<protein>
    <submittedName>
        <fullName evidence="2">Uncharacterized protein</fullName>
    </submittedName>
</protein>
<reference evidence="2 3" key="1">
    <citation type="submission" date="2024-02" db="EMBL/GenBank/DDBJ databases">
        <authorList>
            <person name="Chen Y."/>
            <person name="Shah S."/>
            <person name="Dougan E. K."/>
            <person name="Thang M."/>
            <person name="Chan C."/>
        </authorList>
    </citation>
    <scope>NUCLEOTIDE SEQUENCE [LARGE SCALE GENOMIC DNA]</scope>
</reference>
<dbReference type="SMART" id="SM00368">
    <property type="entry name" value="LRR_RI"/>
    <property type="match status" value="4"/>
</dbReference>
<organism evidence="2 3">
    <name type="scientific">Durusdinium trenchii</name>
    <dbReference type="NCBI Taxonomy" id="1381693"/>
    <lineage>
        <taxon>Eukaryota</taxon>
        <taxon>Sar</taxon>
        <taxon>Alveolata</taxon>
        <taxon>Dinophyceae</taxon>
        <taxon>Suessiales</taxon>
        <taxon>Symbiodiniaceae</taxon>
        <taxon>Durusdinium</taxon>
    </lineage>
</organism>
<proteinExistence type="predicted"/>
<keyword evidence="3" id="KW-1185">Reference proteome</keyword>
<sequence length="251" mass="27538">MASTRFSEDLFQAALLQTSEGGSLSFSHMDLGTGTDCEELIFQLKAERELRNTEKAIHVKKKSESAKAKDFAVSAQMRREANAGIESAEQRLSDIDTQLQGLEEQQKRSSWFLLFSLMQAQPVNRISRLDLGNCGLHATGLDMLQKVLLDLEHRGDGLAVEELVLDGNDFGDAGTVAIASLLRLSSKLRVLRLRNVGITDGGFSQMISAMVSNKSLVLLDLRGNGLCSLENSKIALQGLRRFNTVAEVLLE</sequence>
<evidence type="ECO:0000256" key="1">
    <source>
        <dbReference type="SAM" id="Coils"/>
    </source>
</evidence>
<keyword evidence="1" id="KW-0175">Coiled coil</keyword>
<feature type="coiled-coil region" evidence="1">
    <location>
        <begin position="78"/>
        <end position="105"/>
    </location>
</feature>
<dbReference type="InterPro" id="IPR032675">
    <property type="entry name" value="LRR_dom_sf"/>
</dbReference>
<dbReference type="Gene3D" id="3.80.10.10">
    <property type="entry name" value="Ribonuclease Inhibitor"/>
    <property type="match status" value="1"/>
</dbReference>
<evidence type="ECO:0000313" key="3">
    <source>
        <dbReference type="Proteomes" id="UP001642484"/>
    </source>
</evidence>
<evidence type="ECO:0000313" key="2">
    <source>
        <dbReference type="EMBL" id="CAK9063140.1"/>
    </source>
</evidence>
<gene>
    <name evidence="2" type="ORF">CCMP2556_LOCUS31041</name>
</gene>
<accession>A0ABP0NL33</accession>
<comment type="caution">
    <text evidence="2">The sequence shown here is derived from an EMBL/GenBank/DDBJ whole genome shotgun (WGS) entry which is preliminary data.</text>
</comment>
<dbReference type="SUPFAM" id="SSF52047">
    <property type="entry name" value="RNI-like"/>
    <property type="match status" value="1"/>
</dbReference>
<dbReference type="Proteomes" id="UP001642484">
    <property type="component" value="Unassembled WGS sequence"/>
</dbReference>